<dbReference type="PROSITE" id="PS51186">
    <property type="entry name" value="GNAT"/>
    <property type="match status" value="2"/>
</dbReference>
<dbReference type="Gene3D" id="3.40.630.30">
    <property type="match status" value="2"/>
</dbReference>
<keyword evidence="1" id="KW-0808">Transferase</keyword>
<evidence type="ECO:0000313" key="5">
    <source>
        <dbReference type="Proteomes" id="UP000027931"/>
    </source>
</evidence>
<dbReference type="CDD" id="cd04301">
    <property type="entry name" value="NAT_SF"/>
    <property type="match status" value="2"/>
</dbReference>
<sequence length="290" mass="33171">MIRKYRARDLPAVLDWVTRCTSMHPQEATDVLADSIVYLYEQRGVLQGVAAVNAVERSSLGKTVELYLLTDPAARNRGIGGALWERAWPAVLAADPDTLTVQYRLEEEEGGARDFFAKRGFERWLGLHLMQYTGEKFPEPDLPVREYEDRDFDRYVQSLSDAFYELRRENDCRPYALTESVTKQSRDLLLQHREFIYVCAEEEARTKMIGSFAVKGPTEIDDLFIAPEFQGQGYGRRLAQFAVNRMLERGANPVTLSVVTTNTTAYELYNSLGFQRVQTSEISRMTLKTP</sequence>
<dbReference type="PANTHER" id="PTHR43877">
    <property type="entry name" value="AMINOALKYLPHOSPHONATE N-ACETYLTRANSFERASE-RELATED-RELATED"/>
    <property type="match status" value="1"/>
</dbReference>
<dbReference type="eggNOG" id="COG0456">
    <property type="taxonomic scope" value="Bacteria"/>
</dbReference>
<dbReference type="eggNOG" id="COG1246">
    <property type="taxonomic scope" value="Bacteria"/>
</dbReference>
<keyword evidence="2" id="KW-0012">Acyltransferase</keyword>
<evidence type="ECO:0000259" key="3">
    <source>
        <dbReference type="PROSITE" id="PS51186"/>
    </source>
</evidence>
<protein>
    <recommendedName>
        <fullName evidence="3">N-acetyltransferase domain-containing protein</fullName>
    </recommendedName>
</protein>
<dbReference type="GO" id="GO:0016747">
    <property type="term" value="F:acyltransferase activity, transferring groups other than amino-acyl groups"/>
    <property type="evidence" value="ECO:0007669"/>
    <property type="project" value="InterPro"/>
</dbReference>
<evidence type="ECO:0000256" key="1">
    <source>
        <dbReference type="ARBA" id="ARBA00022679"/>
    </source>
</evidence>
<dbReference type="InterPro" id="IPR016181">
    <property type="entry name" value="Acyl_CoA_acyltransferase"/>
</dbReference>
<dbReference type="InterPro" id="IPR000182">
    <property type="entry name" value="GNAT_dom"/>
</dbReference>
<organism evidence="4 5">
    <name type="scientific">Tumebacillus flagellatus</name>
    <dbReference type="NCBI Taxonomy" id="1157490"/>
    <lineage>
        <taxon>Bacteria</taxon>
        <taxon>Bacillati</taxon>
        <taxon>Bacillota</taxon>
        <taxon>Bacilli</taxon>
        <taxon>Bacillales</taxon>
        <taxon>Alicyclobacillaceae</taxon>
        <taxon>Tumebacillus</taxon>
    </lineage>
</organism>
<feature type="domain" description="N-acetyltransferase" evidence="3">
    <location>
        <begin position="1"/>
        <end position="135"/>
    </location>
</feature>
<dbReference type="InterPro" id="IPR050832">
    <property type="entry name" value="Bact_Acetyltransf"/>
</dbReference>
<name>A0A074LQ07_9BACL</name>
<comment type="caution">
    <text evidence="4">The sequence shown here is derived from an EMBL/GenBank/DDBJ whole genome shotgun (WGS) entry which is preliminary data.</text>
</comment>
<dbReference type="AlphaFoldDB" id="A0A074LQ07"/>
<evidence type="ECO:0000256" key="2">
    <source>
        <dbReference type="ARBA" id="ARBA00023315"/>
    </source>
</evidence>
<dbReference type="OrthoDB" id="9793138at2"/>
<keyword evidence="5" id="KW-1185">Reference proteome</keyword>
<accession>A0A074LQ07</accession>
<dbReference type="RefSeq" id="WP_038085289.1">
    <property type="nucleotide sequence ID" value="NZ_JMIR01000005.1"/>
</dbReference>
<dbReference type="STRING" id="1157490.EL26_05470"/>
<dbReference type="EMBL" id="JMIR01000005">
    <property type="protein sequence ID" value="KEO84216.1"/>
    <property type="molecule type" value="Genomic_DNA"/>
</dbReference>
<dbReference type="Pfam" id="PF13508">
    <property type="entry name" value="Acetyltransf_7"/>
    <property type="match status" value="1"/>
</dbReference>
<dbReference type="Proteomes" id="UP000027931">
    <property type="component" value="Unassembled WGS sequence"/>
</dbReference>
<evidence type="ECO:0000313" key="4">
    <source>
        <dbReference type="EMBL" id="KEO84216.1"/>
    </source>
</evidence>
<gene>
    <name evidence="4" type="ORF">EL26_05470</name>
</gene>
<reference evidence="4 5" key="1">
    <citation type="journal article" date="2013" name="Int. J. Syst. Evol. Microbiol.">
        <title>Tumebacillus flagellatus sp. nov., an alpha-amylase/pullulanase-producing bacterium isolated from cassava wastewater.</title>
        <authorList>
            <person name="Wang Q."/>
            <person name="Xie N."/>
            <person name="Qin Y."/>
            <person name="Shen N."/>
            <person name="Zhu J."/>
            <person name="Mi H."/>
            <person name="Huang R."/>
        </authorList>
    </citation>
    <scope>NUCLEOTIDE SEQUENCE [LARGE SCALE GENOMIC DNA]</scope>
    <source>
        <strain evidence="4 5">GST4</strain>
    </source>
</reference>
<proteinExistence type="predicted"/>
<dbReference type="Pfam" id="PF00583">
    <property type="entry name" value="Acetyltransf_1"/>
    <property type="match status" value="1"/>
</dbReference>
<feature type="domain" description="N-acetyltransferase" evidence="3">
    <location>
        <begin position="142"/>
        <end position="290"/>
    </location>
</feature>
<dbReference type="PANTHER" id="PTHR43877:SF2">
    <property type="entry name" value="AMINOALKYLPHOSPHONATE N-ACETYLTRANSFERASE-RELATED"/>
    <property type="match status" value="1"/>
</dbReference>
<dbReference type="SUPFAM" id="SSF55729">
    <property type="entry name" value="Acyl-CoA N-acyltransferases (Nat)"/>
    <property type="match status" value="2"/>
</dbReference>